<dbReference type="InterPro" id="IPR045051">
    <property type="entry name" value="SBT"/>
</dbReference>
<evidence type="ECO:0000313" key="4">
    <source>
        <dbReference type="EMBL" id="KAF6154914.1"/>
    </source>
</evidence>
<organism evidence="4 5">
    <name type="scientific">Kingdonia uniflora</name>
    <dbReference type="NCBI Taxonomy" id="39325"/>
    <lineage>
        <taxon>Eukaryota</taxon>
        <taxon>Viridiplantae</taxon>
        <taxon>Streptophyta</taxon>
        <taxon>Embryophyta</taxon>
        <taxon>Tracheophyta</taxon>
        <taxon>Spermatophyta</taxon>
        <taxon>Magnoliopsida</taxon>
        <taxon>Ranunculales</taxon>
        <taxon>Circaeasteraceae</taxon>
        <taxon>Kingdonia</taxon>
    </lineage>
</organism>
<dbReference type="Proteomes" id="UP000541444">
    <property type="component" value="Unassembled WGS sequence"/>
</dbReference>
<dbReference type="Gene3D" id="3.50.30.30">
    <property type="match status" value="1"/>
</dbReference>
<dbReference type="EMBL" id="JACGCM010001448">
    <property type="protein sequence ID" value="KAF6154914.1"/>
    <property type="molecule type" value="Genomic_DNA"/>
</dbReference>
<dbReference type="Gene3D" id="2.60.40.2310">
    <property type="match status" value="1"/>
</dbReference>
<dbReference type="PANTHER" id="PTHR10795">
    <property type="entry name" value="PROPROTEIN CONVERTASE SUBTILISIN/KEXIN"/>
    <property type="match status" value="1"/>
</dbReference>
<name>A0A7J7MJF5_9MAGN</name>
<keyword evidence="2" id="KW-0732">Signal</keyword>
<evidence type="ECO:0000259" key="3">
    <source>
        <dbReference type="Pfam" id="PF17766"/>
    </source>
</evidence>
<dbReference type="OrthoDB" id="1925414at2759"/>
<evidence type="ECO:0000313" key="5">
    <source>
        <dbReference type="Proteomes" id="UP000541444"/>
    </source>
</evidence>
<dbReference type="InterPro" id="IPR036852">
    <property type="entry name" value="Peptidase_S8/S53_dom_sf"/>
</dbReference>
<dbReference type="CDD" id="cd02120">
    <property type="entry name" value="PA_subtilisin_like"/>
    <property type="match status" value="1"/>
</dbReference>
<feature type="domain" description="Subtilisin-like protease fibronectin type-III" evidence="3">
    <location>
        <begin position="319"/>
        <end position="401"/>
    </location>
</feature>
<gene>
    <name evidence="4" type="ORF">GIB67_018351</name>
</gene>
<dbReference type="AlphaFoldDB" id="A0A7J7MJF5"/>
<evidence type="ECO:0000256" key="1">
    <source>
        <dbReference type="ARBA" id="ARBA00011073"/>
    </source>
</evidence>
<dbReference type="Pfam" id="PF17766">
    <property type="entry name" value="fn3_6"/>
    <property type="match status" value="1"/>
</dbReference>
<dbReference type="GO" id="GO:0004252">
    <property type="term" value="F:serine-type endopeptidase activity"/>
    <property type="evidence" value="ECO:0007669"/>
    <property type="project" value="InterPro"/>
</dbReference>
<proteinExistence type="inferred from homology"/>
<sequence>MCNRKLIGARYFNKGVLSQDSNISFVYNSPRNETGHETYTTSITAGNYVRGVSYFGYAKGTIRGVVLCARFAVYKALPYEDPISITSFATMEKGVLVSSSAGNRGSDLMTVARNPWSLTVKASTINRQLVGTLTLGNGKTIIGWSLFPGRALLNVSLVYNETLTGCNSPALLLEYVNNAIMVCSDGPRITNKISTTIESIVIGAIFISTDEKQDYHIPGVTIKPMDVDPKTTIKFRQTFVGRGAKCAPQILEYSFRGPSQNYHRVLNPDVVSSGSQVLAAWSSKVATCRNNLFLLSNYSILSGISMAFPYVSGVAALLKEFKRAVIDVGDGSFTFSAKLTRPSGAIVSISPNKLVFEKKFETLSFVVNIMDTLPRNDSVSSGTLVWIDTNGKHTARIPIVVMDPLSATFDDDIFTIMKDATILAWDKRQDVFLGTCNANNEIIGVVTSMVNSRAWHEKLGHNEIDWFDVFVRWKAWVEIETGLMLKRLGFNSDVDQFCSDEFVIDKVSIGIEMLEKIPIILHEFGMAESVAREITERAQSIKCFIELSK</sequence>
<dbReference type="Gene3D" id="3.40.50.200">
    <property type="entry name" value="Peptidase S8/S53 domain"/>
    <property type="match status" value="1"/>
</dbReference>
<dbReference type="GO" id="GO:0006508">
    <property type="term" value="P:proteolysis"/>
    <property type="evidence" value="ECO:0007669"/>
    <property type="project" value="InterPro"/>
</dbReference>
<keyword evidence="5" id="KW-1185">Reference proteome</keyword>
<dbReference type="InterPro" id="IPR041469">
    <property type="entry name" value="Subtilisin-like_FN3"/>
</dbReference>
<protein>
    <recommendedName>
        <fullName evidence="3">Subtilisin-like protease fibronectin type-III domain-containing protein</fullName>
    </recommendedName>
</protein>
<comment type="caution">
    <text evidence="4">The sequence shown here is derived from an EMBL/GenBank/DDBJ whole genome shotgun (WGS) entry which is preliminary data.</text>
</comment>
<reference evidence="4 5" key="1">
    <citation type="journal article" date="2020" name="IScience">
        <title>Genome Sequencing of the Endangered Kingdonia uniflora (Circaeasteraceae, Ranunculales) Reveals Potential Mechanisms of Evolutionary Specialization.</title>
        <authorList>
            <person name="Sun Y."/>
            <person name="Deng T."/>
            <person name="Zhang A."/>
            <person name="Moore M.J."/>
            <person name="Landis J.B."/>
            <person name="Lin N."/>
            <person name="Zhang H."/>
            <person name="Zhang X."/>
            <person name="Huang J."/>
            <person name="Zhang X."/>
            <person name="Sun H."/>
            <person name="Wang H."/>
        </authorList>
    </citation>
    <scope>NUCLEOTIDE SEQUENCE [LARGE SCALE GENOMIC DNA]</scope>
    <source>
        <strain evidence="4">TB1705</strain>
        <tissue evidence="4">Leaf</tissue>
    </source>
</reference>
<comment type="similarity">
    <text evidence="1">Belongs to the peptidase S8 family.</text>
</comment>
<dbReference type="SUPFAM" id="SSF52743">
    <property type="entry name" value="Subtilisin-like"/>
    <property type="match status" value="1"/>
</dbReference>
<evidence type="ECO:0000256" key="2">
    <source>
        <dbReference type="ARBA" id="ARBA00022729"/>
    </source>
</evidence>
<accession>A0A7J7MJF5</accession>